<dbReference type="SMART" id="SM00342">
    <property type="entry name" value="HTH_ARAC"/>
    <property type="match status" value="1"/>
</dbReference>
<dbReference type="SUPFAM" id="SSF46689">
    <property type="entry name" value="Homeodomain-like"/>
    <property type="match status" value="2"/>
</dbReference>
<evidence type="ECO:0000256" key="1">
    <source>
        <dbReference type="ARBA" id="ARBA00023015"/>
    </source>
</evidence>
<evidence type="ECO:0000313" key="5">
    <source>
        <dbReference type="Proteomes" id="UP000217676"/>
    </source>
</evidence>
<dbReference type="SUPFAM" id="SSF52317">
    <property type="entry name" value="Class I glutamine amidotransferase-like"/>
    <property type="match status" value="1"/>
</dbReference>
<organism evidence="4 5">
    <name type="scientific">Streptomyces laurentii</name>
    <dbReference type="NCBI Taxonomy" id="39478"/>
    <lineage>
        <taxon>Bacteria</taxon>
        <taxon>Bacillati</taxon>
        <taxon>Actinomycetota</taxon>
        <taxon>Actinomycetes</taxon>
        <taxon>Kitasatosporales</taxon>
        <taxon>Streptomycetaceae</taxon>
        <taxon>Streptomyces</taxon>
    </lineage>
</organism>
<reference evidence="4 5" key="1">
    <citation type="journal article" date="2016" name="Genome Announc.">
        <title>Complete Genome Sequence of Thiostrepton-Producing Streptomyces laurentii ATCC 31255.</title>
        <authorList>
            <person name="Doi K."/>
            <person name="Fujino Y."/>
            <person name="Nagayoshi Y."/>
            <person name="Ohshima T."/>
            <person name="Ogata S."/>
        </authorList>
    </citation>
    <scope>NUCLEOTIDE SEQUENCE [LARGE SCALE GENOMIC DNA]</scope>
    <source>
        <strain evidence="4 5">ATCC 31255</strain>
    </source>
</reference>
<dbReference type="InterPro" id="IPR052158">
    <property type="entry name" value="INH-QAR"/>
</dbReference>
<keyword evidence="1" id="KW-0805">Transcription regulation</keyword>
<dbReference type="KEGG" id="slau:SLA_4693"/>
<dbReference type="GO" id="GO:0003700">
    <property type="term" value="F:DNA-binding transcription factor activity"/>
    <property type="evidence" value="ECO:0007669"/>
    <property type="project" value="InterPro"/>
</dbReference>
<dbReference type="InterPro" id="IPR029062">
    <property type="entry name" value="Class_I_gatase-like"/>
</dbReference>
<dbReference type="GO" id="GO:0043565">
    <property type="term" value="F:sequence-specific DNA binding"/>
    <property type="evidence" value="ECO:0007669"/>
    <property type="project" value="InterPro"/>
</dbReference>
<evidence type="ECO:0000313" key="4">
    <source>
        <dbReference type="EMBL" id="BAU85577.1"/>
    </source>
</evidence>
<evidence type="ECO:0000259" key="3">
    <source>
        <dbReference type="PROSITE" id="PS01124"/>
    </source>
</evidence>
<dbReference type="InterPro" id="IPR009057">
    <property type="entry name" value="Homeodomain-like_sf"/>
</dbReference>
<feature type="domain" description="HTH araC/xylS-type" evidence="3">
    <location>
        <begin position="231"/>
        <end position="329"/>
    </location>
</feature>
<dbReference type="Pfam" id="PF12833">
    <property type="entry name" value="HTH_18"/>
    <property type="match status" value="1"/>
</dbReference>
<dbReference type="Proteomes" id="UP000217676">
    <property type="component" value="Chromosome"/>
</dbReference>
<dbReference type="PANTHER" id="PTHR43130:SF11">
    <property type="entry name" value="TRANSCRIPTIONAL REGULATORY PROTEIN"/>
    <property type="match status" value="1"/>
</dbReference>
<proteinExistence type="predicted"/>
<dbReference type="PROSITE" id="PS01124">
    <property type="entry name" value="HTH_ARAC_FAMILY_2"/>
    <property type="match status" value="1"/>
</dbReference>
<sequence length="334" mass="35544">MGKPEPEHTGGADALRVAVLAYPGCFASEVFGVPDLLTMAAHVAGPGAPGYRVSVVSPRRRVLASGGTALDVTPPRRDVDVLVVPGFALLPGADLDARLAPLAPEIDAVRTYAAEGTAVVSLCVGAFLLAEAGLLRGRRATTAWLFAADLARRCPEADVRAEDLVVTDTGVTTTAAFSAMYDFALDLIRRHSGARVARTTARIALVDDARDAQTPYVDPELLPRPGSAFAQRVMRRLDQDLAARYDLTALAAAFGVSARTLLRRFADETGHSPLAHLQAARVRRARHLLETTDRTVAAVAAAVGYRDPGTFAALFARHTGRRPAAYRAAFRRTD</sequence>
<dbReference type="AlphaFoldDB" id="A0A160P255"/>
<gene>
    <name evidence="4" type="ORF">SLA_4693</name>
</gene>
<dbReference type="Pfam" id="PF01965">
    <property type="entry name" value="DJ-1_PfpI"/>
    <property type="match status" value="1"/>
</dbReference>
<dbReference type="Gene3D" id="3.40.50.880">
    <property type="match status" value="1"/>
</dbReference>
<keyword evidence="5" id="KW-1185">Reference proteome</keyword>
<dbReference type="InterPro" id="IPR002818">
    <property type="entry name" value="DJ-1/PfpI"/>
</dbReference>
<dbReference type="PANTHER" id="PTHR43130">
    <property type="entry name" value="ARAC-FAMILY TRANSCRIPTIONAL REGULATOR"/>
    <property type="match status" value="1"/>
</dbReference>
<keyword evidence="2" id="KW-0804">Transcription</keyword>
<name>A0A160P255_STRLU</name>
<dbReference type="EMBL" id="AP017424">
    <property type="protein sequence ID" value="BAU85577.1"/>
    <property type="molecule type" value="Genomic_DNA"/>
</dbReference>
<dbReference type="Gene3D" id="1.10.10.60">
    <property type="entry name" value="Homeodomain-like"/>
    <property type="match status" value="1"/>
</dbReference>
<accession>A0A160P255</accession>
<evidence type="ECO:0000256" key="2">
    <source>
        <dbReference type="ARBA" id="ARBA00023163"/>
    </source>
</evidence>
<protein>
    <submittedName>
        <fullName evidence="4">AraC family transcriptional regulator</fullName>
    </submittedName>
</protein>
<dbReference type="InterPro" id="IPR018060">
    <property type="entry name" value="HTH_AraC"/>
</dbReference>